<protein>
    <submittedName>
        <fullName evidence="6">ABC transporter substrate-binding protein</fullName>
    </submittedName>
</protein>
<dbReference type="Gene3D" id="3.40.190.10">
    <property type="entry name" value="Periplasmic binding protein-like II"/>
    <property type="match status" value="1"/>
</dbReference>
<dbReference type="PATRIC" id="fig|298794.3.peg.5449"/>
<accession>A0A0J6T4V2</accession>
<name>A0A0J6T4V2_9HYPH</name>
<gene>
    <name evidence="6" type="ORF">VQ02_06705</name>
</gene>
<keyword evidence="3" id="KW-0813">Transport</keyword>
<dbReference type="RefSeq" id="WP_048443389.1">
    <property type="nucleotide sequence ID" value="NZ_LABY01000039.1"/>
</dbReference>
<dbReference type="InterPro" id="IPR039424">
    <property type="entry name" value="SBP_5"/>
</dbReference>
<dbReference type="InterPro" id="IPR030678">
    <property type="entry name" value="Peptide/Ni-bd"/>
</dbReference>
<dbReference type="GO" id="GO:0015833">
    <property type="term" value="P:peptide transport"/>
    <property type="evidence" value="ECO:0007669"/>
    <property type="project" value="TreeGrafter"/>
</dbReference>
<dbReference type="AlphaFoldDB" id="A0A0J6T4V2"/>
<dbReference type="PANTHER" id="PTHR30290">
    <property type="entry name" value="PERIPLASMIC BINDING COMPONENT OF ABC TRANSPORTER"/>
    <property type="match status" value="1"/>
</dbReference>
<organism evidence="6 7">
    <name type="scientific">Methylobacterium variabile</name>
    <dbReference type="NCBI Taxonomy" id="298794"/>
    <lineage>
        <taxon>Bacteria</taxon>
        <taxon>Pseudomonadati</taxon>
        <taxon>Pseudomonadota</taxon>
        <taxon>Alphaproteobacteria</taxon>
        <taxon>Hyphomicrobiales</taxon>
        <taxon>Methylobacteriaceae</taxon>
        <taxon>Methylobacterium</taxon>
    </lineage>
</organism>
<evidence type="ECO:0000256" key="1">
    <source>
        <dbReference type="ARBA" id="ARBA00004418"/>
    </source>
</evidence>
<comment type="caution">
    <text evidence="6">The sequence shown here is derived from an EMBL/GenBank/DDBJ whole genome shotgun (WGS) entry which is preliminary data.</text>
</comment>
<dbReference type="GO" id="GO:0030288">
    <property type="term" value="C:outer membrane-bounded periplasmic space"/>
    <property type="evidence" value="ECO:0007669"/>
    <property type="project" value="UniProtKB-ARBA"/>
</dbReference>
<dbReference type="Proteomes" id="UP000035955">
    <property type="component" value="Unassembled WGS sequence"/>
</dbReference>
<evidence type="ECO:0000259" key="5">
    <source>
        <dbReference type="Pfam" id="PF00496"/>
    </source>
</evidence>
<keyword evidence="4" id="KW-0732">Signal</keyword>
<dbReference type="InterPro" id="IPR000914">
    <property type="entry name" value="SBP_5_dom"/>
</dbReference>
<keyword evidence="7" id="KW-1185">Reference proteome</keyword>
<dbReference type="CDD" id="cd08512">
    <property type="entry name" value="PBP2_NikA_DppA_OppA_like_7"/>
    <property type="match status" value="1"/>
</dbReference>
<dbReference type="PIRSF" id="PIRSF002741">
    <property type="entry name" value="MppA"/>
    <property type="match status" value="1"/>
</dbReference>
<dbReference type="OrthoDB" id="9803988at2"/>
<comment type="similarity">
    <text evidence="2">Belongs to the bacterial solute-binding protein 5 family.</text>
</comment>
<sequence>MNRRDLLVAGGASLATLRLGAGPAHAQQSGVIRVLLEDAPNTFDPAGTGYNTPAVNVTWNVYDRLVTFGTKPIEGEDGAFTYDYDTIVGQAAEGYEVSGDGRRIVFHMRRGATFHDGTPVTARDAKWSLDRCMSVPTAKAQLASGSLRDPAQFSVIDDMTLQVETEQADRFTLPNLAIVFPAIFNSALCRKHATEADPFAQDWLKTNVAGGGPFRLARYEPGQQVVLDRFPEWRNGKVAGKARILFQVATNASSRRAAAERGEADIVRGLSGRDVADLRASGRTRIIGVNNPASVAYVAMNTQMTPFDDRRVRQAVAYALPYRQMFDAALYGRGKPRFGGEAATTSAEWPVPLPYDTDLAKAKALLAEAGHAGGFETVFSIDAGQAALAEPVAVLLQESLGKVGIRVAISKVPGAQIGTLQAEKKLAMFLAAGSAWLKNPDYFFRIFYTGKSRWNYGNFADPEMEALAAATRFETDRASYEAKVRRMIEIAKAEVPMAALWSPFLDVAVGKGLSGYTYMFHSALELRHLVKA</sequence>
<comment type="subcellular location">
    <subcellularLocation>
        <location evidence="1">Periplasm</location>
    </subcellularLocation>
</comment>
<evidence type="ECO:0000313" key="7">
    <source>
        <dbReference type="Proteomes" id="UP000035955"/>
    </source>
</evidence>
<evidence type="ECO:0000256" key="4">
    <source>
        <dbReference type="ARBA" id="ARBA00022729"/>
    </source>
</evidence>
<proteinExistence type="inferred from homology"/>
<dbReference type="Pfam" id="PF00496">
    <property type="entry name" value="SBP_bac_5"/>
    <property type="match status" value="1"/>
</dbReference>
<evidence type="ECO:0000313" key="6">
    <source>
        <dbReference type="EMBL" id="KMO40969.1"/>
    </source>
</evidence>
<evidence type="ECO:0000256" key="3">
    <source>
        <dbReference type="ARBA" id="ARBA00022448"/>
    </source>
</evidence>
<feature type="domain" description="Solute-binding protein family 5" evidence="5">
    <location>
        <begin position="87"/>
        <end position="451"/>
    </location>
</feature>
<dbReference type="EMBL" id="LABY01000039">
    <property type="protein sequence ID" value="KMO40969.1"/>
    <property type="molecule type" value="Genomic_DNA"/>
</dbReference>
<dbReference type="GO" id="GO:1904680">
    <property type="term" value="F:peptide transmembrane transporter activity"/>
    <property type="evidence" value="ECO:0007669"/>
    <property type="project" value="TreeGrafter"/>
</dbReference>
<dbReference type="SUPFAM" id="SSF53850">
    <property type="entry name" value="Periplasmic binding protein-like II"/>
    <property type="match status" value="1"/>
</dbReference>
<reference evidence="6 7" key="1">
    <citation type="submission" date="2015-03" db="EMBL/GenBank/DDBJ databases">
        <title>Genome sequencing of Methylobacterium variabile DSM 16961.</title>
        <authorList>
            <person name="Chaudhry V."/>
            <person name="Patil P.B."/>
        </authorList>
    </citation>
    <scope>NUCLEOTIDE SEQUENCE [LARGE SCALE GENOMIC DNA]</scope>
    <source>
        <strain evidence="6 7">DSM 16961</strain>
    </source>
</reference>
<dbReference type="GO" id="GO:0043190">
    <property type="term" value="C:ATP-binding cassette (ABC) transporter complex"/>
    <property type="evidence" value="ECO:0007669"/>
    <property type="project" value="InterPro"/>
</dbReference>
<dbReference type="Gene3D" id="3.10.105.10">
    <property type="entry name" value="Dipeptide-binding Protein, Domain 3"/>
    <property type="match status" value="1"/>
</dbReference>
<dbReference type="PANTHER" id="PTHR30290:SF10">
    <property type="entry name" value="PERIPLASMIC OLIGOPEPTIDE-BINDING PROTEIN-RELATED"/>
    <property type="match status" value="1"/>
</dbReference>
<evidence type="ECO:0000256" key="2">
    <source>
        <dbReference type="ARBA" id="ARBA00005695"/>
    </source>
</evidence>